<evidence type="ECO:0000313" key="2">
    <source>
        <dbReference type="Proteomes" id="UP000050546"/>
    </source>
</evidence>
<name>A0A1V9HG48_9XANT</name>
<proteinExistence type="predicted"/>
<sequence length="129" mass="14935">MVRSFSVGQHLESKLEMRSRASIHSWIAKGLLDAFYLFRVCYGSHFPINYSVTGNVLLEDDVSKFRQRLGEIVRCIGNAELKQVVTFIPIAAEMELAHLFDSITYIVRRFVDREVEEAMPQLKDQHFNI</sequence>
<dbReference type="AlphaFoldDB" id="A0A1V9HG48"/>
<dbReference type="EMBL" id="JPYI02000018">
    <property type="protein sequence ID" value="OQP81871.1"/>
    <property type="molecule type" value="Genomic_DNA"/>
</dbReference>
<evidence type="ECO:0000313" key="1">
    <source>
        <dbReference type="EMBL" id="OQP81871.1"/>
    </source>
</evidence>
<reference evidence="1 2" key="2">
    <citation type="journal article" date="2017" name="Plant Pathol.">
        <title>Pathogenicity and virulence gene content of Xanthomonas strains infecting Araceae, formerly known as Xanthomonas axonopodis pv. dieffenbachiae.</title>
        <authorList>
            <person name="Constantin E.C."/>
            <person name="Haegeman A."/>
            <person name="Van Vaerenbergh J."/>
            <person name="Baeyen S."/>
            <person name="Van Malderghem C."/>
            <person name="Maes M."/>
            <person name="Cottyn B."/>
        </authorList>
    </citation>
    <scope>NUCLEOTIDE SEQUENCE [LARGE SCALE GENOMIC DNA]</scope>
    <source>
        <strain evidence="1 2">LMG 25940</strain>
    </source>
</reference>
<dbReference type="Proteomes" id="UP000050546">
    <property type="component" value="Unassembled WGS sequence"/>
</dbReference>
<accession>A0A1V9HG48</accession>
<protein>
    <submittedName>
        <fullName evidence="1">Uncharacterized protein</fullName>
    </submittedName>
</protein>
<reference evidence="1 2" key="1">
    <citation type="journal article" date="2016" name="Plant Pathol.">
        <title>Genetic characterization of strains named as Xanthomonas axonopodis pv. dieffenbachiae leads to a taxonomic revision of the X. axonopodis species complex.</title>
        <authorList>
            <person name="Constantin E.C."/>
            <person name="Cleenwerck I."/>
            <person name="Maes M."/>
            <person name="Baeyen S."/>
            <person name="Van Malderghem C."/>
            <person name="De Vos P."/>
            <person name="Cottyn B."/>
        </authorList>
    </citation>
    <scope>NUCLEOTIDE SEQUENCE [LARGE SCALE GENOMIC DNA]</scope>
    <source>
        <strain evidence="1 2">LMG 25940</strain>
    </source>
</reference>
<gene>
    <name evidence="1" type="ORF">IM53_000190</name>
</gene>
<organism evidence="1 2">
    <name type="scientific">Xanthomonas phaseoli pv. dieffenbachiae</name>
    <dbReference type="NCBI Taxonomy" id="92828"/>
    <lineage>
        <taxon>Bacteria</taxon>
        <taxon>Pseudomonadati</taxon>
        <taxon>Pseudomonadota</taxon>
        <taxon>Gammaproteobacteria</taxon>
        <taxon>Lysobacterales</taxon>
        <taxon>Lysobacteraceae</taxon>
        <taxon>Xanthomonas</taxon>
    </lineage>
</organism>
<comment type="caution">
    <text evidence="1">The sequence shown here is derived from an EMBL/GenBank/DDBJ whole genome shotgun (WGS) entry which is preliminary data.</text>
</comment>